<organism evidence="3 4">
    <name type="scientific">Polysphondylium violaceum</name>
    <dbReference type="NCBI Taxonomy" id="133409"/>
    <lineage>
        <taxon>Eukaryota</taxon>
        <taxon>Amoebozoa</taxon>
        <taxon>Evosea</taxon>
        <taxon>Eumycetozoa</taxon>
        <taxon>Dictyostelia</taxon>
        <taxon>Dictyosteliales</taxon>
        <taxon>Dictyosteliaceae</taxon>
        <taxon>Polysphondylium</taxon>
    </lineage>
</organism>
<evidence type="ECO:0000256" key="2">
    <source>
        <dbReference type="RuleBase" id="RU363116"/>
    </source>
</evidence>
<keyword evidence="4" id="KW-1185">Reference proteome</keyword>
<comment type="similarity">
    <text evidence="1 2">Belongs to the phospholipid scramblase family.</text>
</comment>
<sequence length="214" mass="24215">MNNYLFYAREKASKGNLLFCGNRRTFKLSIRTLDNNEILKLRREFHCGRKGCFCCGCVEICHQDLLVYSGENTITPGRYLGRVKERFSFCQPVFNVFDDDGIEIYRIIGDTCSVGGGWFWGGSTNYNMKVYQNTSPDGWGNEGVEIGEMQRQYSGLTKELFTDIDNFFIQFPPNANADQKSLLIGALFLIEILFFDGKSNGTSSSNNSNSLLSN</sequence>
<dbReference type="GO" id="GO:0017128">
    <property type="term" value="F:phospholipid scramblase activity"/>
    <property type="evidence" value="ECO:0007669"/>
    <property type="project" value="InterPro"/>
</dbReference>
<dbReference type="OrthoDB" id="191150at2759"/>
<accession>A0A8J4UP32</accession>
<proteinExistence type="inferred from homology"/>
<dbReference type="InterPro" id="IPR005552">
    <property type="entry name" value="Scramblase"/>
</dbReference>
<dbReference type="Pfam" id="PF03803">
    <property type="entry name" value="Scramblase"/>
    <property type="match status" value="1"/>
</dbReference>
<evidence type="ECO:0000313" key="4">
    <source>
        <dbReference type="Proteomes" id="UP000695562"/>
    </source>
</evidence>
<gene>
    <name evidence="3" type="ORF">CYY_010020</name>
</gene>
<dbReference type="AlphaFoldDB" id="A0A8J4UP32"/>
<dbReference type="PANTHER" id="PTHR23248">
    <property type="entry name" value="PHOSPHOLIPID SCRAMBLASE-RELATED"/>
    <property type="match status" value="1"/>
</dbReference>
<evidence type="ECO:0000313" key="3">
    <source>
        <dbReference type="EMBL" id="KAF2068656.1"/>
    </source>
</evidence>
<dbReference type="Proteomes" id="UP000695562">
    <property type="component" value="Unassembled WGS sequence"/>
</dbReference>
<dbReference type="PANTHER" id="PTHR23248:SF9">
    <property type="entry name" value="PHOSPHOLIPID SCRAMBLASE"/>
    <property type="match status" value="1"/>
</dbReference>
<name>A0A8J4UP32_9MYCE</name>
<dbReference type="EMBL" id="AJWJ01000887">
    <property type="protein sequence ID" value="KAF2068656.1"/>
    <property type="molecule type" value="Genomic_DNA"/>
</dbReference>
<protein>
    <recommendedName>
        <fullName evidence="2">Phospholipid scramblase</fullName>
    </recommendedName>
</protein>
<dbReference type="GO" id="GO:0005886">
    <property type="term" value="C:plasma membrane"/>
    <property type="evidence" value="ECO:0007669"/>
    <property type="project" value="TreeGrafter"/>
</dbReference>
<evidence type="ECO:0000256" key="1">
    <source>
        <dbReference type="ARBA" id="ARBA00005350"/>
    </source>
</evidence>
<comment type="caution">
    <text evidence="3">The sequence shown here is derived from an EMBL/GenBank/DDBJ whole genome shotgun (WGS) entry which is preliminary data.</text>
</comment>
<reference evidence="3" key="1">
    <citation type="submission" date="2020-01" db="EMBL/GenBank/DDBJ databases">
        <title>Development of genomics and gene disruption for Polysphondylium violaceum indicates a role for the polyketide synthase stlB in stalk morphogenesis.</title>
        <authorList>
            <person name="Narita B."/>
            <person name="Kawabe Y."/>
            <person name="Kin K."/>
            <person name="Saito T."/>
            <person name="Gibbs R."/>
            <person name="Kuspa A."/>
            <person name="Muzny D."/>
            <person name="Queller D."/>
            <person name="Richards S."/>
            <person name="Strassman J."/>
            <person name="Sucgang R."/>
            <person name="Worley K."/>
            <person name="Schaap P."/>
        </authorList>
    </citation>
    <scope>NUCLEOTIDE SEQUENCE</scope>
    <source>
        <strain evidence="3">QSvi11</strain>
    </source>
</reference>